<feature type="compositionally biased region" description="Basic and acidic residues" evidence="2">
    <location>
        <begin position="155"/>
        <end position="176"/>
    </location>
</feature>
<dbReference type="AlphaFoldDB" id="A0A9N7MKA0"/>
<evidence type="ECO:0000313" key="4">
    <source>
        <dbReference type="EMBL" id="CAA0806969.1"/>
    </source>
</evidence>
<evidence type="ECO:0000256" key="1">
    <source>
        <dbReference type="ARBA" id="ARBA00022801"/>
    </source>
</evidence>
<dbReference type="Gene3D" id="2.40.70.10">
    <property type="entry name" value="Acid Proteases"/>
    <property type="match status" value="1"/>
</dbReference>
<gene>
    <name evidence="4" type="ORF">SHERM_09846</name>
</gene>
<feature type="non-terminal residue" evidence="4">
    <location>
        <position position="409"/>
    </location>
</feature>
<keyword evidence="1" id="KW-0378">Hydrolase</keyword>
<dbReference type="GO" id="GO:0004190">
    <property type="term" value="F:aspartic-type endopeptidase activity"/>
    <property type="evidence" value="ECO:0007669"/>
    <property type="project" value="InterPro"/>
</dbReference>
<sequence>AIPVLPDYNVLFQNPEFVKGFTTLMAHTIPGASQANPVQPSKSNQPVRPQGGVAQSHATSHPRQDIHQPQKEGPVIQTNAPFQADVIPPEAHLHEQTAESHSARLQENLVNPITVLLLSQPARRTDLRQRIEQNLLARHESLELGMLRRKVADLETRQRASDAHGRRDSTSAHVDVETDSPLASELTSEPLLGKERAMTVLETDIKKKDKKFAGGRFGKPQFKGLTREGPTDPEVRMAKRQYAEDLRPGYHTIYYVGAATIFEELKGKGIIPDPRPIRTPEDQVDKSKYCGYHKYPGHNTDEYANRFVHPHSDALIVTALIGDIPVHRILIDTGAYSSILMYQAFEKIGMDPTKIKPCDDRIQGFNGSVARPIGEITLPVRFETPGSVSKVTMETFKIMDIKNEYNALI</sequence>
<evidence type="ECO:0000259" key="3">
    <source>
        <dbReference type="PROSITE" id="PS50175"/>
    </source>
</evidence>
<feature type="non-terminal residue" evidence="4">
    <location>
        <position position="1"/>
    </location>
</feature>
<accession>A0A9N7MKA0</accession>
<dbReference type="Proteomes" id="UP001153555">
    <property type="component" value="Unassembled WGS sequence"/>
</dbReference>
<name>A0A9N7MKA0_STRHE</name>
<comment type="caution">
    <text evidence="4">The sequence shown here is derived from an EMBL/GenBank/DDBJ whole genome shotgun (WGS) entry which is preliminary data.</text>
</comment>
<dbReference type="InterPro" id="IPR021109">
    <property type="entry name" value="Peptidase_aspartic_dom_sf"/>
</dbReference>
<keyword evidence="5" id="KW-1185">Reference proteome</keyword>
<feature type="domain" description="Peptidase A2" evidence="3">
    <location>
        <begin position="327"/>
        <end position="369"/>
    </location>
</feature>
<feature type="compositionally biased region" description="Polar residues" evidence="2">
    <location>
        <begin position="32"/>
        <end position="47"/>
    </location>
</feature>
<feature type="region of interest" description="Disordered" evidence="2">
    <location>
        <begin position="32"/>
        <end position="69"/>
    </location>
</feature>
<dbReference type="InterPro" id="IPR001995">
    <property type="entry name" value="Peptidase_A2_cat"/>
</dbReference>
<dbReference type="EMBL" id="CACSLK010000984">
    <property type="protein sequence ID" value="CAA0806969.1"/>
    <property type="molecule type" value="Genomic_DNA"/>
</dbReference>
<dbReference type="PANTHER" id="PTHR33240">
    <property type="entry name" value="OS08G0508500 PROTEIN"/>
    <property type="match status" value="1"/>
</dbReference>
<evidence type="ECO:0000256" key="2">
    <source>
        <dbReference type="SAM" id="MobiDB-lite"/>
    </source>
</evidence>
<dbReference type="GO" id="GO:0006508">
    <property type="term" value="P:proteolysis"/>
    <property type="evidence" value="ECO:0007669"/>
    <property type="project" value="InterPro"/>
</dbReference>
<organism evidence="4 5">
    <name type="scientific">Striga hermonthica</name>
    <name type="common">Purple witchweed</name>
    <name type="synonym">Buchnera hermonthica</name>
    <dbReference type="NCBI Taxonomy" id="68872"/>
    <lineage>
        <taxon>Eukaryota</taxon>
        <taxon>Viridiplantae</taxon>
        <taxon>Streptophyta</taxon>
        <taxon>Embryophyta</taxon>
        <taxon>Tracheophyta</taxon>
        <taxon>Spermatophyta</taxon>
        <taxon>Magnoliopsida</taxon>
        <taxon>eudicotyledons</taxon>
        <taxon>Gunneridae</taxon>
        <taxon>Pentapetalae</taxon>
        <taxon>asterids</taxon>
        <taxon>lamiids</taxon>
        <taxon>Lamiales</taxon>
        <taxon>Orobanchaceae</taxon>
        <taxon>Buchnereae</taxon>
        <taxon>Striga</taxon>
    </lineage>
</organism>
<proteinExistence type="predicted"/>
<dbReference type="PANTHER" id="PTHR33240:SF15">
    <property type="entry name" value="GAG-PRO-LIKE PROTEIN"/>
    <property type="match status" value="1"/>
</dbReference>
<protein>
    <recommendedName>
        <fullName evidence="3">Peptidase A2 domain-containing protein</fullName>
    </recommendedName>
</protein>
<evidence type="ECO:0000313" key="5">
    <source>
        <dbReference type="Proteomes" id="UP001153555"/>
    </source>
</evidence>
<dbReference type="PROSITE" id="PS50175">
    <property type="entry name" value="ASP_PROT_RETROV"/>
    <property type="match status" value="1"/>
</dbReference>
<reference evidence="4" key="1">
    <citation type="submission" date="2019-12" db="EMBL/GenBank/DDBJ databases">
        <authorList>
            <person name="Scholes J."/>
        </authorList>
    </citation>
    <scope>NUCLEOTIDE SEQUENCE</scope>
</reference>
<dbReference type="CDD" id="cd00303">
    <property type="entry name" value="retropepsin_like"/>
    <property type="match status" value="1"/>
</dbReference>
<dbReference type="OrthoDB" id="2919534at2759"/>
<feature type="region of interest" description="Disordered" evidence="2">
    <location>
        <begin position="155"/>
        <end position="185"/>
    </location>
</feature>